<feature type="binding site" evidence="3">
    <location>
        <position position="141"/>
    </location>
    <ligand>
        <name>a divalent metal cation</name>
        <dbReference type="ChEBI" id="CHEBI:60240"/>
    </ligand>
</feature>
<feature type="binding site" evidence="3">
    <location>
        <position position="137"/>
    </location>
    <ligand>
        <name>a divalent metal cation</name>
        <dbReference type="ChEBI" id="CHEBI:60240"/>
    </ligand>
</feature>
<evidence type="ECO:0000256" key="1">
    <source>
        <dbReference type="ARBA" id="ARBA00008635"/>
    </source>
</evidence>
<dbReference type="InterPro" id="IPR007837">
    <property type="entry name" value="DinB"/>
</dbReference>
<dbReference type="SUPFAM" id="SSF109854">
    <property type="entry name" value="DinB/YfiT-like putative metalloenzymes"/>
    <property type="match status" value="1"/>
</dbReference>
<organism evidence="4 6">
    <name type="scientific">Marivita cryptomonadis</name>
    <dbReference type="NCBI Taxonomy" id="505252"/>
    <lineage>
        <taxon>Bacteria</taxon>
        <taxon>Pseudomonadati</taxon>
        <taxon>Pseudomonadota</taxon>
        <taxon>Alphaproteobacteria</taxon>
        <taxon>Rhodobacterales</taxon>
        <taxon>Roseobacteraceae</taxon>
        <taxon>Marivita</taxon>
    </lineage>
</organism>
<dbReference type="Pfam" id="PF05163">
    <property type="entry name" value="DinB"/>
    <property type="match status" value="1"/>
</dbReference>
<comment type="similarity">
    <text evidence="1">Belongs to the DinB family.</text>
</comment>
<accession>A0A9Q2NPL1</accession>
<dbReference type="PANTHER" id="PTHR37302:SF1">
    <property type="entry name" value="PROTEIN DINB"/>
    <property type="match status" value="1"/>
</dbReference>
<dbReference type="PANTHER" id="PTHR37302">
    <property type="entry name" value="SLR1116 PROTEIN"/>
    <property type="match status" value="1"/>
</dbReference>
<dbReference type="Gene3D" id="1.20.120.450">
    <property type="entry name" value="dinb family like domain"/>
    <property type="match status" value="1"/>
</dbReference>
<evidence type="ECO:0000256" key="2">
    <source>
        <dbReference type="ARBA" id="ARBA00022723"/>
    </source>
</evidence>
<dbReference type="OrthoDB" id="9807509at2"/>
<dbReference type="EMBL" id="JAFBXF010000002">
    <property type="protein sequence ID" value="MBM2415816.1"/>
    <property type="molecule type" value="Genomic_DNA"/>
</dbReference>
<evidence type="ECO:0000313" key="7">
    <source>
        <dbReference type="Proteomes" id="UP000809440"/>
    </source>
</evidence>
<comment type="caution">
    <text evidence="4">The sequence shown here is derived from an EMBL/GenBank/DDBJ whole genome shotgun (WGS) entry which is preliminary data.</text>
</comment>
<evidence type="ECO:0000313" key="5">
    <source>
        <dbReference type="EMBL" id="MBM2415816.1"/>
    </source>
</evidence>
<dbReference type="AlphaFoldDB" id="A0A9Q2NPL1"/>
<evidence type="ECO:0000313" key="6">
    <source>
        <dbReference type="Proteomes" id="UP000755667"/>
    </source>
</evidence>
<dbReference type="Proteomes" id="UP000809440">
    <property type="component" value="Unassembled WGS sequence"/>
</dbReference>
<evidence type="ECO:0000256" key="3">
    <source>
        <dbReference type="PIRSR" id="PIRSR607837-1"/>
    </source>
</evidence>
<dbReference type="Proteomes" id="UP000755667">
    <property type="component" value="Unassembled WGS sequence"/>
</dbReference>
<protein>
    <submittedName>
        <fullName evidence="4">DinB family protein</fullName>
    </submittedName>
</protein>
<gene>
    <name evidence="4" type="ORF">JQX41_02450</name>
    <name evidence="5" type="ORF">JQX48_02450</name>
</gene>
<reference evidence="4 7" key="1">
    <citation type="submission" date="2021-01" db="EMBL/GenBank/DDBJ databases">
        <title>Diatom-associated Roseobacters Show Island Model of Population Structure.</title>
        <authorList>
            <person name="Qu L."/>
            <person name="Feng X."/>
            <person name="Chen Y."/>
            <person name="Li L."/>
            <person name="Wang X."/>
            <person name="Hu Z."/>
            <person name="Wang H."/>
            <person name="Luo H."/>
        </authorList>
    </citation>
    <scope>NUCLEOTIDE SEQUENCE</scope>
    <source>
        <strain evidence="5 7">CC28-63</strain>
        <strain evidence="4">CC28-69</strain>
    </source>
</reference>
<feature type="binding site" evidence="3">
    <location>
        <position position="50"/>
    </location>
    <ligand>
        <name>a divalent metal cation</name>
        <dbReference type="ChEBI" id="CHEBI:60240"/>
    </ligand>
</feature>
<dbReference type="GO" id="GO:0046872">
    <property type="term" value="F:metal ion binding"/>
    <property type="evidence" value="ECO:0007669"/>
    <property type="project" value="UniProtKB-KW"/>
</dbReference>
<sequence>MIFPEYCVTMARYNAWQNKQLRAAFDTLSEVELRKERKAFFGSIFSTANHLLWGDMIWMSRFDGGPRPEAGISDSVDLTPTPAVWAGDRYRMDARILRWAEGLNAVDLKGDLRWYSGALGCDLVKSIDLCIMHFFNHQTHHRGQIHAMLTAAGATAPVTDLFIMPEDGPWL</sequence>
<dbReference type="InterPro" id="IPR034660">
    <property type="entry name" value="DinB/YfiT-like"/>
</dbReference>
<proteinExistence type="inferred from homology"/>
<keyword evidence="7" id="KW-1185">Reference proteome</keyword>
<name>A0A9Q2NPL1_9RHOB</name>
<dbReference type="EMBL" id="JAFBXE010000002">
    <property type="protein sequence ID" value="MBM2411149.1"/>
    <property type="molecule type" value="Genomic_DNA"/>
</dbReference>
<keyword evidence="2 3" id="KW-0479">Metal-binding</keyword>
<evidence type="ECO:0000313" key="4">
    <source>
        <dbReference type="EMBL" id="MBM2411149.1"/>
    </source>
</evidence>
<dbReference type="RefSeq" id="WP_085632831.1">
    <property type="nucleotide sequence ID" value="NZ_JAFBWV010000002.1"/>
</dbReference>